<feature type="compositionally biased region" description="Basic and acidic residues" evidence="1">
    <location>
        <begin position="196"/>
        <end position="206"/>
    </location>
</feature>
<protein>
    <submittedName>
        <fullName evidence="2">Uncharacterized protein</fullName>
    </submittedName>
</protein>
<feature type="compositionally biased region" description="Polar residues" evidence="1">
    <location>
        <begin position="1"/>
        <end position="23"/>
    </location>
</feature>
<dbReference type="STRING" id="413071.G9MVI5"/>
<dbReference type="VEuPathDB" id="FungiDB:TRIVIDRAFT_70415"/>
<comment type="caution">
    <text evidence="2">The sequence shown here is derived from an EMBL/GenBank/DDBJ whole genome shotgun (WGS) entry which is preliminary data.</text>
</comment>
<accession>G9MVI5</accession>
<feature type="compositionally biased region" description="Basic residues" evidence="1">
    <location>
        <begin position="29"/>
        <end position="39"/>
    </location>
</feature>
<reference evidence="2 3" key="1">
    <citation type="journal article" date="2011" name="Genome Biol.">
        <title>Comparative genome sequence analysis underscores mycoparasitism as the ancestral life style of Trichoderma.</title>
        <authorList>
            <person name="Kubicek C.P."/>
            <person name="Herrera-Estrella A."/>
            <person name="Seidl-Seiboth V."/>
            <person name="Martinez D.A."/>
            <person name="Druzhinina I.S."/>
            <person name="Thon M."/>
            <person name="Zeilinger S."/>
            <person name="Casas-Flores S."/>
            <person name="Horwitz B.A."/>
            <person name="Mukherjee P.K."/>
            <person name="Mukherjee M."/>
            <person name="Kredics L."/>
            <person name="Alcaraz L.D."/>
            <person name="Aerts A."/>
            <person name="Antal Z."/>
            <person name="Atanasova L."/>
            <person name="Cervantes-Badillo M.G."/>
            <person name="Challacombe J."/>
            <person name="Chertkov O."/>
            <person name="McCluskey K."/>
            <person name="Coulpier F."/>
            <person name="Deshpande N."/>
            <person name="von Doehren H."/>
            <person name="Ebbole D.J."/>
            <person name="Esquivel-Naranjo E.U."/>
            <person name="Fekete E."/>
            <person name="Flipphi M."/>
            <person name="Glaser F."/>
            <person name="Gomez-Rodriguez E.Y."/>
            <person name="Gruber S."/>
            <person name="Han C."/>
            <person name="Henrissat B."/>
            <person name="Hermosa R."/>
            <person name="Hernandez-Onate M."/>
            <person name="Karaffa L."/>
            <person name="Kosti I."/>
            <person name="Le Crom S."/>
            <person name="Lindquist E."/>
            <person name="Lucas S."/>
            <person name="Luebeck M."/>
            <person name="Luebeck P.S."/>
            <person name="Margeot A."/>
            <person name="Metz B."/>
            <person name="Misra M."/>
            <person name="Nevalainen H."/>
            <person name="Omann M."/>
            <person name="Packer N."/>
            <person name="Perrone G."/>
            <person name="Uresti-Rivera E.E."/>
            <person name="Salamov A."/>
            <person name="Schmoll M."/>
            <person name="Seiboth B."/>
            <person name="Shapiro H."/>
            <person name="Sukno S."/>
            <person name="Tamayo-Ramos J.A."/>
            <person name="Tisch D."/>
            <person name="Wiest A."/>
            <person name="Wilkinson H.H."/>
            <person name="Zhang M."/>
            <person name="Coutinho P.M."/>
            <person name="Kenerley C.M."/>
            <person name="Monte E."/>
            <person name="Baker S.E."/>
            <person name="Grigoriev I.V."/>
        </authorList>
    </citation>
    <scope>NUCLEOTIDE SEQUENCE [LARGE SCALE GENOMIC DNA]</scope>
    <source>
        <strain evidence="3">Gv29-8 / FGSC 10586</strain>
    </source>
</reference>
<dbReference type="Proteomes" id="UP000007115">
    <property type="component" value="Unassembled WGS sequence"/>
</dbReference>
<dbReference type="EMBL" id="ABDF02000070">
    <property type="protein sequence ID" value="EHK21484.1"/>
    <property type="molecule type" value="Genomic_DNA"/>
</dbReference>
<dbReference type="InParanoid" id="G9MVI5"/>
<evidence type="ECO:0000313" key="2">
    <source>
        <dbReference type="EMBL" id="EHK21484.1"/>
    </source>
</evidence>
<feature type="compositionally biased region" description="Polar residues" evidence="1">
    <location>
        <begin position="269"/>
        <end position="283"/>
    </location>
</feature>
<feature type="compositionally biased region" description="Basic and acidic residues" evidence="1">
    <location>
        <begin position="88"/>
        <end position="102"/>
    </location>
</feature>
<dbReference type="AlphaFoldDB" id="G9MVI5"/>
<sequence length="556" mass="61890">MLPDSQSSDSAPQGRTYRSTPSAKQVRFPVRRSRFRGQGKGKDAQKRENASLKQQTLTQMDFVSSFSEELVTLSDDDVSDEPAILQRETSEAEARLGERLQEGTRGNSPVIQDTFASPDDSLSASVQVSPPRFQPLQVRDAIPSLSPSRVKRMGPLDEVKASPRRRAHWSRNLDGSKRLKPSQGDDMSSPTRIHPLTKDVDDREIPDSDEEYEELELQEDDPGLIHQDTFVTGHETQLVLEELASLEYPERDGEGHDAETNQLLASTQHSPTLTSSGGSSNSKPIPPIEDIDRLPTAKASLQSPTISPSPNSTFESHHQTQLSQRRHDPVFESQRVPLHILQSFTPVSARSDILLPTPSKVLSPLVNGSETVLHLSYRVPEQVRRFWLLGQETLRYMACVQPGKPNGLGWDYHADQVYELNNPVEERDMQEEGWVTGQVRRYIYLPPAIVGQLLWNLRCATFDRAGLEQDDENSQEKKSNIEVVDCRESESSMPSQPAAHSEGCTGHHDTGQPSSLLFQDHGSSLATLPTNVVFDSSPLLTKSQMLPDSLLSDDVL</sequence>
<keyword evidence="3" id="KW-1185">Reference proteome</keyword>
<dbReference type="OMA" id="DMQEEGW"/>
<feature type="compositionally biased region" description="Acidic residues" evidence="1">
    <location>
        <begin position="207"/>
        <end position="217"/>
    </location>
</feature>
<feature type="region of interest" description="Disordered" evidence="1">
    <location>
        <begin position="1"/>
        <end position="57"/>
    </location>
</feature>
<feature type="compositionally biased region" description="Polar residues" evidence="1">
    <location>
        <begin position="299"/>
        <end position="322"/>
    </location>
</feature>
<feature type="compositionally biased region" description="Polar residues" evidence="1">
    <location>
        <begin position="104"/>
        <end position="128"/>
    </location>
</feature>
<organism evidence="2 3">
    <name type="scientific">Hypocrea virens (strain Gv29-8 / FGSC 10586)</name>
    <name type="common">Gliocladium virens</name>
    <name type="synonym">Trichoderma virens</name>
    <dbReference type="NCBI Taxonomy" id="413071"/>
    <lineage>
        <taxon>Eukaryota</taxon>
        <taxon>Fungi</taxon>
        <taxon>Dikarya</taxon>
        <taxon>Ascomycota</taxon>
        <taxon>Pezizomycotina</taxon>
        <taxon>Sordariomycetes</taxon>
        <taxon>Hypocreomycetidae</taxon>
        <taxon>Hypocreales</taxon>
        <taxon>Hypocreaceae</taxon>
        <taxon>Trichoderma</taxon>
    </lineage>
</organism>
<dbReference type="RefSeq" id="XP_013955678.1">
    <property type="nucleotide sequence ID" value="XM_014100203.1"/>
</dbReference>
<dbReference type="OrthoDB" id="2149705at2759"/>
<feature type="compositionally biased region" description="Basic and acidic residues" evidence="1">
    <location>
        <begin position="40"/>
        <end position="50"/>
    </location>
</feature>
<feature type="region of interest" description="Disordered" evidence="1">
    <location>
        <begin position="72"/>
        <end position="217"/>
    </location>
</feature>
<dbReference type="GeneID" id="25797343"/>
<feature type="region of interest" description="Disordered" evidence="1">
    <location>
        <begin position="468"/>
        <end position="518"/>
    </location>
</feature>
<name>G9MVI5_HYPVG</name>
<dbReference type="HOGENOM" id="CLU_474238_0_0_1"/>
<evidence type="ECO:0000313" key="3">
    <source>
        <dbReference type="Proteomes" id="UP000007115"/>
    </source>
</evidence>
<gene>
    <name evidence="2" type="ORF">TRIVIDRAFT_70415</name>
</gene>
<proteinExistence type="predicted"/>
<evidence type="ECO:0000256" key="1">
    <source>
        <dbReference type="SAM" id="MobiDB-lite"/>
    </source>
</evidence>
<feature type="compositionally biased region" description="Basic and acidic residues" evidence="1">
    <location>
        <begin position="474"/>
        <end position="490"/>
    </location>
</feature>
<feature type="region of interest" description="Disordered" evidence="1">
    <location>
        <begin position="269"/>
        <end position="322"/>
    </location>
</feature>
<dbReference type="eggNOG" id="ENOG502SYX6">
    <property type="taxonomic scope" value="Eukaryota"/>
</dbReference>